<evidence type="ECO:0000259" key="2">
    <source>
        <dbReference type="Pfam" id="PF00391"/>
    </source>
</evidence>
<dbReference type="EMBL" id="BOMI01000067">
    <property type="protein sequence ID" value="GID74998.1"/>
    <property type="molecule type" value="Genomic_DNA"/>
</dbReference>
<evidence type="ECO:0000313" key="4">
    <source>
        <dbReference type="EMBL" id="GID74998.1"/>
    </source>
</evidence>
<feature type="domain" description="Pyruvate phosphate dikinase AMP/ATP-binding" evidence="3">
    <location>
        <begin position="279"/>
        <end position="332"/>
    </location>
</feature>
<dbReference type="InterPro" id="IPR013815">
    <property type="entry name" value="ATP_grasp_subdomain_1"/>
</dbReference>
<comment type="caution">
    <text evidence="4">The sequence shown here is derived from an EMBL/GenBank/DDBJ whole genome shotgun (WGS) entry which is preliminary data.</text>
</comment>
<dbReference type="RefSeq" id="WP_344301406.1">
    <property type="nucleotide sequence ID" value="NZ_BAAABO010000036.1"/>
</dbReference>
<feature type="compositionally biased region" description="Basic and acidic residues" evidence="1">
    <location>
        <begin position="253"/>
        <end position="269"/>
    </location>
</feature>
<evidence type="ECO:0000256" key="1">
    <source>
        <dbReference type="SAM" id="MobiDB-lite"/>
    </source>
</evidence>
<evidence type="ECO:0000259" key="3">
    <source>
        <dbReference type="Pfam" id="PF01326"/>
    </source>
</evidence>
<dbReference type="InterPro" id="IPR051549">
    <property type="entry name" value="PEP_Utilizing_Enz"/>
</dbReference>
<organism evidence="4 5">
    <name type="scientific">Paractinoplanes deccanensis</name>
    <dbReference type="NCBI Taxonomy" id="113561"/>
    <lineage>
        <taxon>Bacteria</taxon>
        <taxon>Bacillati</taxon>
        <taxon>Actinomycetota</taxon>
        <taxon>Actinomycetes</taxon>
        <taxon>Micromonosporales</taxon>
        <taxon>Micromonosporaceae</taxon>
        <taxon>Paractinoplanes</taxon>
    </lineage>
</organism>
<feature type="domain" description="Pyruvate phosphate dikinase AMP/ATP-binding" evidence="3">
    <location>
        <begin position="346"/>
        <end position="388"/>
    </location>
</feature>
<dbReference type="PANTHER" id="PTHR43615:SF1">
    <property type="entry name" value="PPDK_N DOMAIN-CONTAINING PROTEIN"/>
    <property type="match status" value="1"/>
</dbReference>
<accession>A0ABQ3Y4S8</accession>
<gene>
    <name evidence="4" type="ORF">Ade02nite_36390</name>
</gene>
<dbReference type="Proteomes" id="UP000609879">
    <property type="component" value="Unassembled WGS sequence"/>
</dbReference>
<feature type="compositionally biased region" description="Polar residues" evidence="1">
    <location>
        <begin position="240"/>
        <end position="252"/>
    </location>
</feature>
<proteinExistence type="predicted"/>
<dbReference type="Pfam" id="PF01326">
    <property type="entry name" value="PPDK_N"/>
    <property type="match status" value="3"/>
</dbReference>
<dbReference type="SUPFAM" id="SSF52009">
    <property type="entry name" value="Phosphohistidine domain"/>
    <property type="match status" value="1"/>
</dbReference>
<dbReference type="Gene3D" id="3.50.30.10">
    <property type="entry name" value="Phosphohistidine domain"/>
    <property type="match status" value="1"/>
</dbReference>
<feature type="domain" description="Pyruvate phosphate dikinase AMP/ATP-binding" evidence="3">
    <location>
        <begin position="66"/>
        <end position="132"/>
    </location>
</feature>
<dbReference type="InterPro" id="IPR002192">
    <property type="entry name" value="PPDK_AMP/ATP-bd"/>
</dbReference>
<sequence length="913" mass="95313">MDAIQLHCQPLEVPTVLVIGLDECSAALRATVGGKAAALGELLSLGERVPPGFCVTTEASDVPRADVAAAYEALGGGRVAVRSSAPDEDGSDASFAGQYETVLDVEGVDAVLAAIDTCRRSAEGARAATYRAGLAAGGTAPDRAGVGPPVADVPDRAGLALGGAASDRAGVGPSGAAPDRAGVAPSGAASDRAGVGPSGAAPDRTAADAGPGGRGVAPASADPAVEGPPDGDPSFVHSAGLSTAVSARSSNSRHTDRRGLPLGGRDRRVGAPATEHPPPIAVIVQRMVDTHLAGVLFTANPLTGRRTEMTVEAAPSATVVDGTGPVEHYVLSDRPSAPPLAGLTPETRDALRAAGERVQAHFAAPQDIEWAVDRAGDLWLLQSRPITTLFPLPPQTADLRVYLEFGHVQGMLQPVTPMGMSTLKALVAAMLRPLGLQVEITDIGGRLYGDMTDLVRDPKARKRLVKLLAVDFGPRAQAAIRHVMDDPRFAPTATPAKKRTKHQVATAAAGVAGVTRALARPAAARQRLAAAVERIRVAEPPALDEWDAGDSPGDLVWPIAAGMLASAVPEYLLRGKADPEEIRTVLGGMPHNVTIEMDLALWRLAQGVGEHRDLLLGTEPRELAERFRSGTLPDIGLAGFLQRYGHRGAAEVDIGVPRWAEDPAPVFAAIRNYLRVTDPEQAPDRRFARAAEAAEAALRNVRRKSRLAGFLLGRARELAGLRESGKFAGLYRLQQMRRELLRIGAELFDNPADVMFLTLDEAARGPVPDKRVIEARKAVHRREMRRRVVPVALLSDGTDVEATLPVGPGADLRGVAASAGRVTGPARIVRDPATAHVEPGEVLVTATTDPGWTPLFLTAAALVTETGAVMAHGPTVAREYGIPAVICVPGATERIRTGEIVTVDGRAGTVTRG</sequence>
<dbReference type="Gene3D" id="3.30.1490.20">
    <property type="entry name" value="ATP-grasp fold, A domain"/>
    <property type="match status" value="2"/>
</dbReference>
<feature type="region of interest" description="Disordered" evidence="1">
    <location>
        <begin position="164"/>
        <end position="276"/>
    </location>
</feature>
<dbReference type="InterPro" id="IPR036637">
    <property type="entry name" value="Phosphohistidine_dom_sf"/>
</dbReference>
<dbReference type="Pfam" id="PF00391">
    <property type="entry name" value="PEP-utilizers"/>
    <property type="match status" value="1"/>
</dbReference>
<dbReference type="Gene3D" id="3.30.470.20">
    <property type="entry name" value="ATP-grasp fold, B domain"/>
    <property type="match status" value="2"/>
</dbReference>
<dbReference type="InterPro" id="IPR008279">
    <property type="entry name" value="PEP-util_enz_mobile_dom"/>
</dbReference>
<dbReference type="PANTHER" id="PTHR43615">
    <property type="entry name" value="PHOSPHOENOLPYRUVATE SYNTHASE-RELATED"/>
    <property type="match status" value="1"/>
</dbReference>
<evidence type="ECO:0000313" key="5">
    <source>
        <dbReference type="Proteomes" id="UP000609879"/>
    </source>
</evidence>
<protein>
    <recommendedName>
        <fullName evidence="6">Pyruvate, water dikinase</fullName>
    </recommendedName>
</protein>
<keyword evidence="5" id="KW-1185">Reference proteome</keyword>
<reference evidence="4 5" key="1">
    <citation type="submission" date="2021-01" db="EMBL/GenBank/DDBJ databases">
        <title>Whole genome shotgun sequence of Actinoplanes deccanensis NBRC 13994.</title>
        <authorList>
            <person name="Komaki H."/>
            <person name="Tamura T."/>
        </authorList>
    </citation>
    <scope>NUCLEOTIDE SEQUENCE [LARGE SCALE GENOMIC DNA]</scope>
    <source>
        <strain evidence="4 5">NBRC 13994</strain>
    </source>
</reference>
<name>A0ABQ3Y4S8_9ACTN</name>
<evidence type="ECO:0008006" key="6">
    <source>
        <dbReference type="Google" id="ProtNLM"/>
    </source>
</evidence>
<dbReference type="SUPFAM" id="SSF56059">
    <property type="entry name" value="Glutathione synthetase ATP-binding domain-like"/>
    <property type="match status" value="2"/>
</dbReference>
<feature type="domain" description="PEP-utilising enzyme mobile" evidence="2">
    <location>
        <begin position="838"/>
        <end position="908"/>
    </location>
</feature>